<dbReference type="InterPro" id="IPR002403">
    <property type="entry name" value="Cyt_P450_E_grp-IV"/>
</dbReference>
<dbReference type="PROSITE" id="PS00086">
    <property type="entry name" value="CYTOCHROME_P450"/>
    <property type="match status" value="1"/>
</dbReference>
<dbReference type="Gene3D" id="1.10.630.10">
    <property type="entry name" value="Cytochrome P450"/>
    <property type="match status" value="1"/>
</dbReference>
<evidence type="ECO:0000256" key="1">
    <source>
        <dbReference type="ARBA" id="ARBA00001971"/>
    </source>
</evidence>
<comment type="caution">
    <text evidence="8">The sequence shown here is derived from an EMBL/GenBank/DDBJ whole genome shotgun (WGS) entry which is preliminary data.</text>
</comment>
<keyword evidence="4 6" id="KW-0408">Iron</keyword>
<keyword evidence="5 7" id="KW-0503">Monooxygenase</keyword>
<dbReference type="GO" id="GO:0005506">
    <property type="term" value="F:iron ion binding"/>
    <property type="evidence" value="ECO:0007669"/>
    <property type="project" value="InterPro"/>
</dbReference>
<dbReference type="InterPro" id="IPR036396">
    <property type="entry name" value="Cyt_P450_sf"/>
</dbReference>
<comment type="cofactor">
    <cofactor evidence="1 6">
        <name>heme</name>
        <dbReference type="ChEBI" id="CHEBI:30413"/>
    </cofactor>
</comment>
<dbReference type="GO" id="GO:0004497">
    <property type="term" value="F:monooxygenase activity"/>
    <property type="evidence" value="ECO:0007669"/>
    <property type="project" value="UniProtKB-KW"/>
</dbReference>
<evidence type="ECO:0000256" key="2">
    <source>
        <dbReference type="ARBA" id="ARBA00010617"/>
    </source>
</evidence>
<dbReference type="PANTHER" id="PTHR47582:SF1">
    <property type="entry name" value="P450, PUTATIVE (EUROFUNG)-RELATED"/>
    <property type="match status" value="1"/>
</dbReference>
<reference evidence="8 9" key="1">
    <citation type="submission" date="2018-12" db="EMBL/GenBank/DDBJ databases">
        <title>Draft genome sequence of Xylaria grammica IHI A82.</title>
        <authorList>
            <person name="Buettner E."/>
            <person name="Kellner H."/>
        </authorList>
    </citation>
    <scope>NUCLEOTIDE SEQUENCE [LARGE SCALE GENOMIC DNA]</scope>
    <source>
        <strain evidence="8 9">IHI A82</strain>
    </source>
</reference>
<gene>
    <name evidence="8" type="ORF">EKO27_g1791</name>
</gene>
<dbReference type="InterPro" id="IPR001128">
    <property type="entry name" value="Cyt_P450"/>
</dbReference>
<dbReference type="PRINTS" id="PR00465">
    <property type="entry name" value="EP450IV"/>
</dbReference>
<dbReference type="InterPro" id="IPR017972">
    <property type="entry name" value="Cyt_P450_CS"/>
</dbReference>
<dbReference type="GO" id="GO:0020037">
    <property type="term" value="F:heme binding"/>
    <property type="evidence" value="ECO:0007669"/>
    <property type="project" value="InterPro"/>
</dbReference>
<keyword evidence="6 7" id="KW-0349">Heme</keyword>
<evidence type="ECO:0008006" key="10">
    <source>
        <dbReference type="Google" id="ProtNLM"/>
    </source>
</evidence>
<evidence type="ECO:0000256" key="6">
    <source>
        <dbReference type="PIRSR" id="PIRSR602403-1"/>
    </source>
</evidence>
<dbReference type="STRING" id="363999.A0A439DFZ1"/>
<keyword evidence="3 6" id="KW-0479">Metal-binding</keyword>
<dbReference type="PANTHER" id="PTHR47582">
    <property type="entry name" value="P450, PUTATIVE (EUROFUNG)-RELATED"/>
    <property type="match status" value="1"/>
</dbReference>
<keyword evidence="7" id="KW-0560">Oxidoreductase</keyword>
<feature type="binding site" description="axial binding residue" evidence="6">
    <location>
        <position position="427"/>
    </location>
    <ligand>
        <name>heme</name>
        <dbReference type="ChEBI" id="CHEBI:30413"/>
    </ligand>
    <ligandPart>
        <name>Fe</name>
        <dbReference type="ChEBI" id="CHEBI:18248"/>
    </ligandPart>
</feature>
<dbReference type="InterPro" id="IPR053007">
    <property type="entry name" value="CYP450_monoxygenase_sec-met"/>
</dbReference>
<evidence type="ECO:0000256" key="3">
    <source>
        <dbReference type="ARBA" id="ARBA00022723"/>
    </source>
</evidence>
<accession>A0A439DFZ1</accession>
<keyword evidence="9" id="KW-1185">Reference proteome</keyword>
<dbReference type="AlphaFoldDB" id="A0A439DFZ1"/>
<organism evidence="8 9">
    <name type="scientific">Xylaria grammica</name>
    <dbReference type="NCBI Taxonomy" id="363999"/>
    <lineage>
        <taxon>Eukaryota</taxon>
        <taxon>Fungi</taxon>
        <taxon>Dikarya</taxon>
        <taxon>Ascomycota</taxon>
        <taxon>Pezizomycotina</taxon>
        <taxon>Sordariomycetes</taxon>
        <taxon>Xylariomycetidae</taxon>
        <taxon>Xylariales</taxon>
        <taxon>Xylariaceae</taxon>
        <taxon>Xylaria</taxon>
    </lineage>
</organism>
<evidence type="ECO:0000256" key="4">
    <source>
        <dbReference type="ARBA" id="ARBA00023004"/>
    </source>
</evidence>
<name>A0A439DFZ1_9PEZI</name>
<protein>
    <recommendedName>
        <fullName evidence="10">Cytochrome P450</fullName>
    </recommendedName>
</protein>
<dbReference type="EMBL" id="RYZI01000029">
    <property type="protein sequence ID" value="RWA13332.1"/>
    <property type="molecule type" value="Genomic_DNA"/>
</dbReference>
<dbReference type="GO" id="GO:0016705">
    <property type="term" value="F:oxidoreductase activity, acting on paired donors, with incorporation or reduction of molecular oxygen"/>
    <property type="evidence" value="ECO:0007669"/>
    <property type="project" value="InterPro"/>
</dbReference>
<dbReference type="CDD" id="cd11040">
    <property type="entry name" value="CYP7_CYP8-like"/>
    <property type="match status" value="1"/>
</dbReference>
<evidence type="ECO:0000313" key="9">
    <source>
        <dbReference type="Proteomes" id="UP000286045"/>
    </source>
</evidence>
<proteinExistence type="inferred from homology"/>
<dbReference type="SUPFAM" id="SSF48264">
    <property type="entry name" value="Cytochrome P450"/>
    <property type="match status" value="1"/>
</dbReference>
<evidence type="ECO:0000256" key="5">
    <source>
        <dbReference type="ARBA" id="ARBA00023033"/>
    </source>
</evidence>
<dbReference type="Pfam" id="PF00067">
    <property type="entry name" value="p450"/>
    <property type="match status" value="1"/>
</dbReference>
<evidence type="ECO:0000256" key="7">
    <source>
        <dbReference type="RuleBase" id="RU000461"/>
    </source>
</evidence>
<dbReference type="Proteomes" id="UP000286045">
    <property type="component" value="Unassembled WGS sequence"/>
</dbReference>
<comment type="similarity">
    <text evidence="2 7">Belongs to the cytochrome P450 family.</text>
</comment>
<sequence length="514" mass="57667">MALLTLALGVMAVTYAFLQVLLHFTQDAHEPPMVATTIPFVTPLLGMKKLKTTYLNYLRDKYSGPIFTLRVPFARLYVITTPSLITAVQRQYRTLSFSPMKIHAVTKLASPSKEAVKLLSHNLTGDEGFVPGFSKVVYPSLAGSMLDTLSQRTVNVMLAEFDKLAAQGSCTSRQFWRWTNDFITYASSEGIYGPHNPLRDGENLAAWHIYEAKQMALVTGRFPRWFASDAIKARDHLCKKYEHYFAEGWHKQGSDFIQRRYAYMSDYKIPPADIARIEVSGVFPLIGNTIPTAFWLAYHVLSSPIVLEDCRREVLQAVSERDGVCTIDAALIKNSCPILLSTFQEVFRFHGMATSVRVALEDHMLDGKYLIKKGGLVMISGRVQHSSVTNWGDDVNEFRHTRFIRSPGVKRHNPVAFRGFGGGTTLCPGRHFATTEVLLFATLLMLRFDVRLADGLKQWPMPVTNTSPHGSALDLPGDDFGVELVPRPQQNWRVAFPKVADDKTNFVAEDIPSL</sequence>
<evidence type="ECO:0000313" key="8">
    <source>
        <dbReference type="EMBL" id="RWA13332.1"/>
    </source>
</evidence>